<dbReference type="AlphaFoldDB" id="A0A089N6V6"/>
<name>A0A089N6V6_9BACL</name>
<protein>
    <recommendedName>
        <fullName evidence="4">Adhesin domain-containing protein</fullName>
    </recommendedName>
</protein>
<reference evidence="2 3" key="1">
    <citation type="submission" date="2014-08" db="EMBL/GenBank/DDBJ databases">
        <title>Comparative genomics of the Paenibacillus odorifer group.</title>
        <authorList>
            <person name="den Bakker H.C."/>
            <person name="Tsai Y.-C."/>
            <person name="Martin N."/>
            <person name="Korlach J."/>
            <person name="Wiedmann M."/>
        </authorList>
    </citation>
    <scope>NUCLEOTIDE SEQUENCE [LARGE SCALE GENOMIC DNA]</scope>
    <source>
        <strain evidence="2 3">DSM 14472</strain>
    </source>
</reference>
<organism evidence="2 3">
    <name type="scientific">Paenibacillus stellifer</name>
    <dbReference type="NCBI Taxonomy" id="169760"/>
    <lineage>
        <taxon>Bacteria</taxon>
        <taxon>Bacillati</taxon>
        <taxon>Bacillota</taxon>
        <taxon>Bacilli</taxon>
        <taxon>Bacillales</taxon>
        <taxon>Paenibacillaceae</taxon>
        <taxon>Paenibacillus</taxon>
    </lineage>
</organism>
<evidence type="ECO:0000256" key="1">
    <source>
        <dbReference type="SAM" id="MobiDB-lite"/>
    </source>
</evidence>
<sequence>MKHKWSTAAIAGIITALLLSGCTPLPGKSAEDKQENSDNSIEEAARSIGDSVRQGVGTAVDSAAKVVESTTDLATDRLSSSGMKKEIVYSTESGSGTALRVESSVGDIEVKRGSGSQLKISATITAYKTVGRQDHRQEILDHAVVEAKQSGGEWTVYTHSSEDADTDLWTWANRQYDTSDLTISYVIEVPDSMNQFVIRSDVGRINTRGLNGTYDVTSDVGSINVKDAHITGDSSIGTDTGTINLDLSGIDSSSKLKVSSEVGSITASLDSSVACTLEAHAELGGVRGVSSGRTDINGGGPVVTLNSSVGSIKVAK</sequence>
<dbReference type="STRING" id="169760.PSTEL_16585"/>
<dbReference type="RefSeq" id="WP_038696785.1">
    <property type="nucleotide sequence ID" value="NZ_CP009286.1"/>
</dbReference>
<gene>
    <name evidence="2" type="ORF">PSTEL_16585</name>
</gene>
<dbReference type="KEGG" id="pste:PSTEL_16585"/>
<feature type="region of interest" description="Disordered" evidence="1">
    <location>
        <begin position="27"/>
        <end position="48"/>
    </location>
</feature>
<evidence type="ECO:0000313" key="2">
    <source>
        <dbReference type="EMBL" id="AIQ64479.1"/>
    </source>
</evidence>
<evidence type="ECO:0008006" key="4">
    <source>
        <dbReference type="Google" id="ProtNLM"/>
    </source>
</evidence>
<dbReference type="OrthoDB" id="2652108at2"/>
<dbReference type="HOGENOM" id="CLU_896717_0_0_9"/>
<dbReference type="Proteomes" id="UP000029507">
    <property type="component" value="Chromosome"/>
</dbReference>
<proteinExistence type="predicted"/>
<dbReference type="EMBL" id="CP009286">
    <property type="protein sequence ID" value="AIQ64479.1"/>
    <property type="molecule type" value="Genomic_DNA"/>
</dbReference>
<keyword evidence="3" id="KW-1185">Reference proteome</keyword>
<accession>A0A089N6V6</accession>
<dbReference type="PROSITE" id="PS51257">
    <property type="entry name" value="PROKAR_LIPOPROTEIN"/>
    <property type="match status" value="1"/>
</dbReference>
<evidence type="ECO:0000313" key="3">
    <source>
        <dbReference type="Proteomes" id="UP000029507"/>
    </source>
</evidence>